<dbReference type="SUPFAM" id="SSF46689">
    <property type="entry name" value="Homeodomain-like"/>
    <property type="match status" value="1"/>
</dbReference>
<reference evidence="7 8" key="1">
    <citation type="journal article" date="2019" name="Int. J. Syst. Evol. Microbiol.">
        <title>The Global Catalogue of Microorganisms (GCM) 10K type strain sequencing project: providing services to taxonomists for standard genome sequencing and annotation.</title>
        <authorList>
            <consortium name="The Broad Institute Genomics Platform"/>
            <consortium name="The Broad Institute Genome Sequencing Center for Infectious Disease"/>
            <person name="Wu L."/>
            <person name="Ma J."/>
        </authorList>
    </citation>
    <scope>NUCLEOTIDE SEQUENCE [LARGE SCALE GENOMIC DNA]</scope>
    <source>
        <strain evidence="7 8">JCM 16259</strain>
    </source>
</reference>
<dbReference type="SUPFAM" id="SSF48498">
    <property type="entry name" value="Tetracyclin repressor-like, C-terminal domain"/>
    <property type="match status" value="1"/>
</dbReference>
<dbReference type="Pfam" id="PF00440">
    <property type="entry name" value="TetR_N"/>
    <property type="match status" value="1"/>
</dbReference>
<comment type="caution">
    <text evidence="7">The sequence shown here is derived from an EMBL/GenBank/DDBJ whole genome shotgun (WGS) entry which is preliminary data.</text>
</comment>
<dbReference type="RefSeq" id="WP_344252272.1">
    <property type="nucleotide sequence ID" value="NZ_BAAARE010000001.1"/>
</dbReference>
<sequence length="188" mass="21343">MRVNREDVLDRAQEVFAERGYRATNLSHVASQIGVTRQALYYHFPRKVDVLLALFSRVMDYFELAADAIGEEGEEALLFDRLLESHARIVARNIDLVTILLSENAELPADIRPDVQARRRAYTDRLIDAYRDGVTAGQLTPSNPKFTVYTLLGALNCMYRWYHPTGPINPDEMAAMSVDLLAKGYRAH</sequence>
<dbReference type="Proteomes" id="UP001500730">
    <property type="component" value="Unassembled WGS sequence"/>
</dbReference>
<feature type="domain" description="HTH tetR-type" evidence="6">
    <location>
        <begin position="2"/>
        <end position="62"/>
    </location>
</feature>
<accession>A0ABN3KPL3</accession>
<gene>
    <name evidence="7" type="ORF">GCM10009858_02180</name>
</gene>
<keyword evidence="3 5" id="KW-0238">DNA-binding</keyword>
<dbReference type="Gene3D" id="1.10.10.60">
    <property type="entry name" value="Homeodomain-like"/>
    <property type="match status" value="1"/>
</dbReference>
<dbReference type="Gene3D" id="1.10.357.10">
    <property type="entry name" value="Tetracycline Repressor, domain 2"/>
    <property type="match status" value="1"/>
</dbReference>
<evidence type="ECO:0000313" key="7">
    <source>
        <dbReference type="EMBL" id="GAA2468464.1"/>
    </source>
</evidence>
<dbReference type="InterPro" id="IPR050109">
    <property type="entry name" value="HTH-type_TetR-like_transc_reg"/>
</dbReference>
<keyword evidence="1" id="KW-0678">Repressor</keyword>
<evidence type="ECO:0000256" key="1">
    <source>
        <dbReference type="ARBA" id="ARBA00022491"/>
    </source>
</evidence>
<evidence type="ECO:0000256" key="4">
    <source>
        <dbReference type="ARBA" id="ARBA00023163"/>
    </source>
</evidence>
<name>A0ABN3KPL3_9MICO</name>
<dbReference type="Pfam" id="PF17932">
    <property type="entry name" value="TetR_C_24"/>
    <property type="match status" value="1"/>
</dbReference>
<evidence type="ECO:0000256" key="5">
    <source>
        <dbReference type="PROSITE-ProRule" id="PRU00335"/>
    </source>
</evidence>
<evidence type="ECO:0000259" key="6">
    <source>
        <dbReference type="PROSITE" id="PS50977"/>
    </source>
</evidence>
<dbReference type="PROSITE" id="PS50977">
    <property type="entry name" value="HTH_TETR_2"/>
    <property type="match status" value="1"/>
</dbReference>
<dbReference type="InterPro" id="IPR041490">
    <property type="entry name" value="KstR2_TetR_C"/>
</dbReference>
<dbReference type="EMBL" id="BAAARE010000001">
    <property type="protein sequence ID" value="GAA2468464.1"/>
    <property type="molecule type" value="Genomic_DNA"/>
</dbReference>
<dbReference type="InterPro" id="IPR036271">
    <property type="entry name" value="Tet_transcr_reg_TetR-rel_C_sf"/>
</dbReference>
<organism evidence="7 8">
    <name type="scientific">Terrabacter carboxydivorans</name>
    <dbReference type="NCBI Taxonomy" id="619730"/>
    <lineage>
        <taxon>Bacteria</taxon>
        <taxon>Bacillati</taxon>
        <taxon>Actinomycetota</taxon>
        <taxon>Actinomycetes</taxon>
        <taxon>Micrococcales</taxon>
        <taxon>Intrasporangiaceae</taxon>
        <taxon>Terrabacter</taxon>
    </lineage>
</organism>
<evidence type="ECO:0000256" key="3">
    <source>
        <dbReference type="ARBA" id="ARBA00023125"/>
    </source>
</evidence>
<evidence type="ECO:0000313" key="8">
    <source>
        <dbReference type="Proteomes" id="UP001500730"/>
    </source>
</evidence>
<feature type="DNA-binding region" description="H-T-H motif" evidence="5">
    <location>
        <begin position="25"/>
        <end position="44"/>
    </location>
</feature>
<dbReference type="InterPro" id="IPR001647">
    <property type="entry name" value="HTH_TetR"/>
</dbReference>
<proteinExistence type="predicted"/>
<protein>
    <submittedName>
        <fullName evidence="7">TetR/AcrR family transcriptional regulator</fullName>
    </submittedName>
</protein>
<dbReference type="PANTHER" id="PTHR30055">
    <property type="entry name" value="HTH-TYPE TRANSCRIPTIONAL REGULATOR RUTR"/>
    <property type="match status" value="1"/>
</dbReference>
<dbReference type="InterPro" id="IPR009057">
    <property type="entry name" value="Homeodomain-like_sf"/>
</dbReference>
<keyword evidence="2" id="KW-0805">Transcription regulation</keyword>
<evidence type="ECO:0000256" key="2">
    <source>
        <dbReference type="ARBA" id="ARBA00023015"/>
    </source>
</evidence>
<dbReference type="PANTHER" id="PTHR30055:SF175">
    <property type="entry name" value="HTH-TYPE TRANSCRIPTIONAL REPRESSOR KSTR2"/>
    <property type="match status" value="1"/>
</dbReference>
<keyword evidence="4" id="KW-0804">Transcription</keyword>
<keyword evidence="8" id="KW-1185">Reference proteome</keyword>
<dbReference type="PRINTS" id="PR00455">
    <property type="entry name" value="HTHTETR"/>
</dbReference>